<dbReference type="Gene3D" id="3.40.50.150">
    <property type="entry name" value="Vaccinia Virus protein VP39"/>
    <property type="match status" value="1"/>
</dbReference>
<gene>
    <name evidence="3" type="ORF">FB390_3300</name>
</gene>
<proteinExistence type="predicted"/>
<reference evidence="3 4" key="1">
    <citation type="submission" date="2019-06" db="EMBL/GenBank/DDBJ databases">
        <title>Sequencing the genomes of 1000 actinobacteria strains.</title>
        <authorList>
            <person name="Klenk H.-P."/>
        </authorList>
    </citation>
    <scope>NUCLEOTIDE SEQUENCE [LARGE SCALE GENOMIC DNA]</scope>
    <source>
        <strain evidence="3 4">DSM 103495</strain>
    </source>
</reference>
<dbReference type="Pfam" id="PF04072">
    <property type="entry name" value="LCM"/>
    <property type="match status" value="1"/>
</dbReference>
<dbReference type="GO" id="GO:0008168">
    <property type="term" value="F:methyltransferase activity"/>
    <property type="evidence" value="ECO:0007669"/>
    <property type="project" value="UniProtKB-KW"/>
</dbReference>
<evidence type="ECO:0000313" key="4">
    <source>
        <dbReference type="Proteomes" id="UP000316331"/>
    </source>
</evidence>
<comment type="caution">
    <text evidence="3">The sequence shown here is derived from an EMBL/GenBank/DDBJ whole genome shotgun (WGS) entry which is preliminary data.</text>
</comment>
<name>A0A543FCT5_9NOCA</name>
<dbReference type="Proteomes" id="UP000316331">
    <property type="component" value="Unassembled WGS sequence"/>
</dbReference>
<dbReference type="InterPro" id="IPR029063">
    <property type="entry name" value="SAM-dependent_MTases_sf"/>
</dbReference>
<dbReference type="PANTHER" id="PTHR43619">
    <property type="entry name" value="S-ADENOSYL-L-METHIONINE-DEPENDENT METHYLTRANSFERASE YKTD-RELATED"/>
    <property type="match status" value="1"/>
</dbReference>
<dbReference type="SUPFAM" id="SSF53335">
    <property type="entry name" value="S-adenosyl-L-methionine-dependent methyltransferases"/>
    <property type="match status" value="1"/>
</dbReference>
<dbReference type="InterPro" id="IPR007213">
    <property type="entry name" value="Ppm1/Ppm2/Tcmp"/>
</dbReference>
<dbReference type="EMBL" id="VFPG01000001">
    <property type="protein sequence ID" value="TQM31637.1"/>
    <property type="molecule type" value="Genomic_DNA"/>
</dbReference>
<keyword evidence="2 3" id="KW-0808">Transferase</keyword>
<accession>A0A543FCT5</accession>
<dbReference type="AlphaFoldDB" id="A0A543FCT5"/>
<evidence type="ECO:0000256" key="1">
    <source>
        <dbReference type="ARBA" id="ARBA00022603"/>
    </source>
</evidence>
<evidence type="ECO:0000313" key="3">
    <source>
        <dbReference type="EMBL" id="TQM31637.1"/>
    </source>
</evidence>
<keyword evidence="1 3" id="KW-0489">Methyltransferase</keyword>
<dbReference type="RefSeq" id="WP_141809682.1">
    <property type="nucleotide sequence ID" value="NZ_VFPG01000001.1"/>
</dbReference>
<organism evidence="3 4">
    <name type="scientific">Nocardia bhagyanarayanae</name>
    <dbReference type="NCBI Taxonomy" id="1215925"/>
    <lineage>
        <taxon>Bacteria</taxon>
        <taxon>Bacillati</taxon>
        <taxon>Actinomycetota</taxon>
        <taxon>Actinomycetes</taxon>
        <taxon>Mycobacteriales</taxon>
        <taxon>Nocardiaceae</taxon>
        <taxon>Nocardia</taxon>
    </lineage>
</organism>
<dbReference type="GO" id="GO:0032259">
    <property type="term" value="P:methylation"/>
    <property type="evidence" value="ECO:0007669"/>
    <property type="project" value="UniProtKB-KW"/>
</dbReference>
<sequence length="269" mass="30284">MGADVELDGIPLTMLWTLHNRASESKRPDAILRDPDCERIYDAIAFDYERTFGKPDGTHAVRSKKFDAVLRPWLAAHPGGTVVELAAGLETQFQRCDDGQVRWLCVDVPDAIAVRERFLPPSERCRHLPVSALDTAWLDQVDPSRGVFVTAQGLFMYFEPDQVRQLCSAILDRFPGVQLMFDTIPPWFSRKTVRGFRKTPHYEAPPMPWGVRRSDIADLVRSWSPKVTDVTVSSYSPSHGPLPATLPLFERLPVLRDIPPAIAHVRTAS</sequence>
<evidence type="ECO:0000256" key="2">
    <source>
        <dbReference type="ARBA" id="ARBA00022679"/>
    </source>
</evidence>
<dbReference type="PIRSF" id="PIRSF028177">
    <property type="entry name" value="Polyketide_synth_Omtfrase_TcmP"/>
    <property type="match status" value="1"/>
</dbReference>
<dbReference type="InterPro" id="IPR016874">
    <property type="entry name" value="TcmP-like"/>
</dbReference>
<dbReference type="OrthoDB" id="9800233at2"/>
<protein>
    <submittedName>
        <fullName evidence="3">Leucine carboxyl methyltransferase</fullName>
    </submittedName>
</protein>
<keyword evidence="4" id="KW-1185">Reference proteome</keyword>
<dbReference type="PANTHER" id="PTHR43619:SF2">
    <property type="entry name" value="S-ADENOSYL-L-METHIONINE-DEPENDENT METHYLTRANSFERASES SUPERFAMILY PROTEIN"/>
    <property type="match status" value="1"/>
</dbReference>